<feature type="signal peptide" evidence="1">
    <location>
        <begin position="1"/>
        <end position="24"/>
    </location>
</feature>
<evidence type="ECO:0000313" key="5">
    <source>
        <dbReference type="Proteomes" id="UP000184287"/>
    </source>
</evidence>
<evidence type="ECO:0000259" key="2">
    <source>
        <dbReference type="Pfam" id="PF01841"/>
    </source>
</evidence>
<dbReference type="Pfam" id="PF01841">
    <property type="entry name" value="Transglut_core"/>
    <property type="match status" value="1"/>
</dbReference>
<dbReference type="Gene3D" id="3.10.620.30">
    <property type="match status" value="1"/>
</dbReference>
<dbReference type="EMBL" id="FQUQ01000001">
    <property type="protein sequence ID" value="SHE87755.1"/>
    <property type="molecule type" value="Genomic_DNA"/>
</dbReference>
<sequence length="637" mass="72528">MIRNLLLLLLVSVATPGFSQLEYAAENVPSNLRSRANSVIREMETMVDMRATDQVIMTVKKVVTVLNKNGDSDAGLTLYYDKSSSIQRIRGQILDAAGNVNTKFTQSNFSDHSAVSDGSLFIDFRLKHYSPVVTVYPYTIIYEYEIKNKQNLIIPDWYPSTSTDQSVEKSKYTFISKPTDEIRIREYNYQGKPEIQKTEKTVSYTWQVSSKPAFKSEPYAPDPDQYLTYVKVAARQFSYYGYKGSYQNWEELGKWVYNDLLKSRQALPESTVQEIKELTKGIESDREKAKRIYEYVQKKTRYISVQIGIGGFQPMQATEVQQLSYGDCKALVNYTQSLLKAADIPSIYCQVNAGRLKKSMDPDFAGMDQGNHIILAVPLKTDTVWLECTSSDSPFGFLGGFTDDRTVLACTAEGGKLLKTPKLSTDMNLLHRKVSMKVDAQGTVTGKLNTTFSGAQYDNYQNIISEPHTEQLKLLKEKYDVDNINFKDFKLLQDKGDQPNIKESFTLDIQKYAAKSNDLFYLELNAFNKTRSIPELRKRTLPVYINRGYTDEDELSYELPEGFKVEAKPENELISSIFGTYSSSVKIEGKTLVYKRRLQLKDGNYPAEKYGEFSTFMSNVHIADRAKLVYKLNQAAN</sequence>
<proteinExistence type="predicted"/>
<feature type="chain" id="PRO_5009908216" evidence="1">
    <location>
        <begin position="25"/>
        <end position="637"/>
    </location>
</feature>
<dbReference type="InterPro" id="IPR038765">
    <property type="entry name" value="Papain-like_cys_pep_sf"/>
</dbReference>
<dbReference type="AlphaFoldDB" id="A0A1M4X2Q1"/>
<dbReference type="STRING" id="288992.SAMN04488522_1011474"/>
<organism evidence="4 5">
    <name type="scientific">Pedobacter caeni</name>
    <dbReference type="NCBI Taxonomy" id="288992"/>
    <lineage>
        <taxon>Bacteria</taxon>
        <taxon>Pseudomonadati</taxon>
        <taxon>Bacteroidota</taxon>
        <taxon>Sphingobacteriia</taxon>
        <taxon>Sphingobacteriales</taxon>
        <taxon>Sphingobacteriaceae</taxon>
        <taxon>Pedobacter</taxon>
    </lineage>
</organism>
<feature type="domain" description="Transglutaminase-like" evidence="2">
    <location>
        <begin position="276"/>
        <end position="375"/>
    </location>
</feature>
<feature type="domain" description="DUF3857" evidence="3">
    <location>
        <begin position="56"/>
        <end position="214"/>
    </location>
</feature>
<reference evidence="5" key="1">
    <citation type="submission" date="2016-11" db="EMBL/GenBank/DDBJ databases">
        <authorList>
            <person name="Varghese N."/>
            <person name="Submissions S."/>
        </authorList>
    </citation>
    <scope>NUCLEOTIDE SEQUENCE [LARGE SCALE GENOMIC DNA]</scope>
    <source>
        <strain evidence="5">DSM 16990</strain>
    </source>
</reference>
<dbReference type="InterPro" id="IPR002931">
    <property type="entry name" value="Transglutaminase-like"/>
</dbReference>
<protein>
    <submittedName>
        <fullName evidence="4">Transglutaminase-like superfamily protein</fullName>
    </submittedName>
</protein>
<dbReference type="Gene3D" id="2.60.40.3140">
    <property type="match status" value="1"/>
</dbReference>
<dbReference type="SUPFAM" id="SSF54001">
    <property type="entry name" value="Cysteine proteinases"/>
    <property type="match status" value="1"/>
</dbReference>
<evidence type="ECO:0000259" key="3">
    <source>
        <dbReference type="Pfam" id="PF12969"/>
    </source>
</evidence>
<gene>
    <name evidence="4" type="ORF">SAMN04488522_1011474</name>
</gene>
<dbReference type="Gene3D" id="2.60.120.1130">
    <property type="match status" value="1"/>
</dbReference>
<dbReference type="RefSeq" id="WP_073229228.1">
    <property type="nucleotide sequence ID" value="NZ_FQUQ01000001.1"/>
</dbReference>
<keyword evidence="1" id="KW-0732">Signal</keyword>
<evidence type="ECO:0000313" key="4">
    <source>
        <dbReference type="EMBL" id="SHE87755.1"/>
    </source>
</evidence>
<dbReference type="InterPro" id="IPR024618">
    <property type="entry name" value="DUF3857"/>
</dbReference>
<dbReference type="Pfam" id="PF12969">
    <property type="entry name" value="DUF3857"/>
    <property type="match status" value="1"/>
</dbReference>
<name>A0A1M4X2Q1_9SPHI</name>
<dbReference type="Proteomes" id="UP000184287">
    <property type="component" value="Unassembled WGS sequence"/>
</dbReference>
<keyword evidence="5" id="KW-1185">Reference proteome</keyword>
<evidence type="ECO:0000256" key="1">
    <source>
        <dbReference type="SAM" id="SignalP"/>
    </source>
</evidence>
<dbReference type="OrthoDB" id="8595007at2"/>
<accession>A0A1M4X2Q1</accession>